<dbReference type="AlphaFoldDB" id="A0A0F9QSY1"/>
<comment type="caution">
    <text evidence="1">The sequence shown here is derived from an EMBL/GenBank/DDBJ whole genome shotgun (WGS) entry which is preliminary data.</text>
</comment>
<dbReference type="EMBL" id="LAZR01001722">
    <property type="protein sequence ID" value="KKN40147.1"/>
    <property type="molecule type" value="Genomic_DNA"/>
</dbReference>
<gene>
    <name evidence="1" type="ORF">LCGC14_0736450</name>
</gene>
<name>A0A0F9QSY1_9ZZZZ</name>
<reference evidence="1" key="1">
    <citation type="journal article" date="2015" name="Nature">
        <title>Complex archaea that bridge the gap between prokaryotes and eukaryotes.</title>
        <authorList>
            <person name="Spang A."/>
            <person name="Saw J.H."/>
            <person name="Jorgensen S.L."/>
            <person name="Zaremba-Niedzwiedzka K."/>
            <person name="Martijn J."/>
            <person name="Lind A.E."/>
            <person name="van Eijk R."/>
            <person name="Schleper C."/>
            <person name="Guy L."/>
            <person name="Ettema T.J."/>
        </authorList>
    </citation>
    <scope>NUCLEOTIDE SEQUENCE</scope>
</reference>
<organism evidence="1">
    <name type="scientific">marine sediment metagenome</name>
    <dbReference type="NCBI Taxonomy" id="412755"/>
    <lineage>
        <taxon>unclassified sequences</taxon>
        <taxon>metagenomes</taxon>
        <taxon>ecological metagenomes</taxon>
    </lineage>
</organism>
<protein>
    <submittedName>
        <fullName evidence="1">Uncharacterized protein</fullName>
    </submittedName>
</protein>
<accession>A0A0F9QSY1</accession>
<evidence type="ECO:0000313" key="1">
    <source>
        <dbReference type="EMBL" id="KKN40147.1"/>
    </source>
</evidence>
<proteinExistence type="predicted"/>
<sequence>MSEQAATGEPVTFDQQLLAARCLALANLEKAEARILHLAGWPGPDKFGQWRDPMSGIYGDPPECLAKIRNEIKAWAPPEGERIV</sequence>